<proteinExistence type="predicted"/>
<accession>A0A1R2B5Q0</accession>
<reference evidence="1 2" key="1">
    <citation type="submission" date="2016-11" db="EMBL/GenBank/DDBJ databases">
        <title>The macronuclear genome of Stentor coeruleus: a giant cell with tiny introns.</title>
        <authorList>
            <person name="Slabodnick M."/>
            <person name="Ruby J.G."/>
            <person name="Reiff S.B."/>
            <person name="Swart E.C."/>
            <person name="Gosai S."/>
            <person name="Prabakaran S."/>
            <person name="Witkowska E."/>
            <person name="Larue G.E."/>
            <person name="Fisher S."/>
            <person name="Freeman R.M."/>
            <person name="Gunawardena J."/>
            <person name="Chu W."/>
            <person name="Stover N.A."/>
            <person name="Gregory B.D."/>
            <person name="Nowacki M."/>
            <person name="Derisi J."/>
            <person name="Roy S.W."/>
            <person name="Marshall W.F."/>
            <person name="Sood P."/>
        </authorList>
    </citation>
    <scope>NUCLEOTIDE SEQUENCE [LARGE SCALE GENOMIC DNA]</scope>
    <source>
        <strain evidence="1">WM001</strain>
    </source>
</reference>
<organism evidence="1 2">
    <name type="scientific">Stentor coeruleus</name>
    <dbReference type="NCBI Taxonomy" id="5963"/>
    <lineage>
        <taxon>Eukaryota</taxon>
        <taxon>Sar</taxon>
        <taxon>Alveolata</taxon>
        <taxon>Ciliophora</taxon>
        <taxon>Postciliodesmatophora</taxon>
        <taxon>Heterotrichea</taxon>
        <taxon>Heterotrichida</taxon>
        <taxon>Stentoridae</taxon>
        <taxon>Stentor</taxon>
    </lineage>
</organism>
<gene>
    <name evidence="1" type="ORF">SteCoe_29572</name>
</gene>
<dbReference type="EMBL" id="MPUH01000933">
    <property type="protein sequence ID" value="OMJ72066.1"/>
    <property type="molecule type" value="Genomic_DNA"/>
</dbReference>
<keyword evidence="2" id="KW-1185">Reference proteome</keyword>
<dbReference type="Gene3D" id="2.120.10.80">
    <property type="entry name" value="Kelch-type beta propeller"/>
    <property type="match status" value="1"/>
</dbReference>
<evidence type="ECO:0000313" key="1">
    <source>
        <dbReference type="EMBL" id="OMJ72066.1"/>
    </source>
</evidence>
<evidence type="ECO:0008006" key="3">
    <source>
        <dbReference type="Google" id="ProtNLM"/>
    </source>
</evidence>
<dbReference type="AlphaFoldDB" id="A0A1R2B5Q0"/>
<dbReference type="Proteomes" id="UP000187209">
    <property type="component" value="Unassembled WGS sequence"/>
</dbReference>
<evidence type="ECO:0000313" key="2">
    <source>
        <dbReference type="Proteomes" id="UP000187209"/>
    </source>
</evidence>
<name>A0A1R2B5Q0_9CILI</name>
<protein>
    <recommendedName>
        <fullName evidence="3">Kelch motif family protein</fullName>
    </recommendedName>
</protein>
<sequence length="456" mass="52756">MNKCFKESCIISPQYECNCEENPIFSCDEHWKDHIANGGVKQHIPAILMTGISDTKKILVNAIKGLLDKIKIYESDLIAQANKICNLVRANLDSVLKDFSIVSQILRVEKRRILLSQSNSTTFLSQLQYIDKEELVKEVDTWHFPQIFEKFQKENVIETNLQCEQVESNMKKVLNFLEIQSKDMVQNSSGFYSVNFYKQGGNFIEKFSKNGRDQRTNQIDFGRTIKYPISLNIPGDSLFIGGGIINDKEYSNKYYLINCQKSKIEYEIQGKFLDNFTGAVHYNSNIYMFGGFIRKTKMTDANKFHIKSGVWKNISPLPKPCQTNCPISCKGMIYITSYDLGYILTYSPHDNVYSKIDCNMNEKQGKCLLQYKNRVFLIYDNKVLEKQNDGFTDWKQFCSFFIPKTWSIREGTEGKDCVIFRGDSNAFMLDLEKAQVKCIMDKTYTQEINKITQVTK</sequence>
<dbReference type="InterPro" id="IPR015915">
    <property type="entry name" value="Kelch-typ_b-propeller"/>
</dbReference>
<comment type="caution">
    <text evidence="1">The sequence shown here is derived from an EMBL/GenBank/DDBJ whole genome shotgun (WGS) entry which is preliminary data.</text>
</comment>
<dbReference type="PANTHER" id="PTHR46375:SF3">
    <property type="entry name" value="KELCH REPEAT AND BTB DOMAIN-CONTAINING PROTEIN 13"/>
    <property type="match status" value="1"/>
</dbReference>
<dbReference type="SUPFAM" id="SSF117281">
    <property type="entry name" value="Kelch motif"/>
    <property type="match status" value="1"/>
</dbReference>
<dbReference type="OrthoDB" id="6359816at2759"/>
<dbReference type="PANTHER" id="PTHR46375">
    <property type="entry name" value="KELCH REPEAT AND BTB DOMAIN-CONTAINING PROTEIN 13-RELATED"/>
    <property type="match status" value="1"/>
</dbReference>
<dbReference type="InterPro" id="IPR052392">
    <property type="entry name" value="Kelch-BTB_domain-containing"/>
</dbReference>